<dbReference type="InterPro" id="IPR014729">
    <property type="entry name" value="Rossmann-like_a/b/a_fold"/>
</dbReference>
<proteinExistence type="predicted"/>
<dbReference type="InterPro" id="IPR000192">
    <property type="entry name" value="Aminotrans_V_dom"/>
</dbReference>
<dbReference type="Pfam" id="PF08640">
    <property type="entry name" value="U3_assoc_6"/>
    <property type="match status" value="1"/>
</dbReference>
<dbReference type="SUPFAM" id="SSF52402">
    <property type="entry name" value="Adenine nucleotide alpha hydrolases-like"/>
    <property type="match status" value="1"/>
</dbReference>
<evidence type="ECO:0000259" key="3">
    <source>
        <dbReference type="Pfam" id="PF01171"/>
    </source>
</evidence>
<dbReference type="InterPro" id="IPR014810">
    <property type="entry name" value="Fcf2_C"/>
</dbReference>
<keyword evidence="7" id="KW-1185">Reference proteome</keyword>
<feature type="domain" description="U3 small nucleolar RNA-associated protein 6 N-terminal" evidence="4">
    <location>
        <begin position="9"/>
        <end position="88"/>
    </location>
</feature>
<feature type="domain" description="tRNA(Ile)-lysidine/2-thiocytidine synthase N-terminal" evidence="3">
    <location>
        <begin position="1774"/>
        <end position="1940"/>
    </location>
</feature>
<feature type="compositionally biased region" description="Acidic residues" evidence="1">
    <location>
        <begin position="315"/>
        <end position="340"/>
    </location>
</feature>
<feature type="domain" description="Aminotransferase class V" evidence="2">
    <location>
        <begin position="909"/>
        <end position="1272"/>
    </location>
</feature>
<dbReference type="InterPro" id="IPR015422">
    <property type="entry name" value="PyrdxlP-dep_Trfase_small"/>
</dbReference>
<feature type="region of interest" description="Disordered" evidence="1">
    <location>
        <begin position="1616"/>
        <end position="1653"/>
    </location>
</feature>
<organism evidence="6 7">
    <name type="scientific">Homarus americanus</name>
    <name type="common">American lobster</name>
    <dbReference type="NCBI Taxonomy" id="6706"/>
    <lineage>
        <taxon>Eukaryota</taxon>
        <taxon>Metazoa</taxon>
        <taxon>Ecdysozoa</taxon>
        <taxon>Arthropoda</taxon>
        <taxon>Crustacea</taxon>
        <taxon>Multicrustacea</taxon>
        <taxon>Malacostraca</taxon>
        <taxon>Eumalacostraca</taxon>
        <taxon>Eucarida</taxon>
        <taxon>Decapoda</taxon>
        <taxon>Pleocyemata</taxon>
        <taxon>Astacidea</taxon>
        <taxon>Nephropoidea</taxon>
        <taxon>Nephropidae</taxon>
        <taxon>Homarus</taxon>
    </lineage>
</organism>
<evidence type="ECO:0000313" key="7">
    <source>
        <dbReference type="Proteomes" id="UP000747542"/>
    </source>
</evidence>
<dbReference type="Pfam" id="PF01171">
    <property type="entry name" value="ATP_bind_3"/>
    <property type="match status" value="1"/>
</dbReference>
<comment type="caution">
    <text evidence="6">The sequence shown here is derived from an EMBL/GenBank/DDBJ whole genome shotgun (WGS) entry which is preliminary data.</text>
</comment>
<dbReference type="CDD" id="cd24138">
    <property type="entry name" value="TtcA-like"/>
    <property type="match status" value="1"/>
</dbReference>
<dbReference type="InterPro" id="IPR015424">
    <property type="entry name" value="PyrdxlP-dep_Trfase"/>
</dbReference>
<feature type="domain" description="Fcf2 pre-rRNA processing C-terminal" evidence="5">
    <location>
        <begin position="744"/>
        <end position="837"/>
    </location>
</feature>
<evidence type="ECO:0000259" key="5">
    <source>
        <dbReference type="Pfam" id="PF08698"/>
    </source>
</evidence>
<accession>A0A8J5N515</accession>
<protein>
    <submittedName>
        <fullName evidence="6">U3 small nucleolar RNA-associated protein 6-like</fullName>
    </submittedName>
</protein>
<evidence type="ECO:0000259" key="4">
    <source>
        <dbReference type="Pfam" id="PF08640"/>
    </source>
</evidence>
<dbReference type="InterPro" id="IPR055347">
    <property type="entry name" value="UTP6_N"/>
</dbReference>
<gene>
    <name evidence="6" type="primary">UTP6-L</name>
    <name evidence="6" type="ORF">Hamer_G018683</name>
</gene>
<dbReference type="InterPro" id="IPR015421">
    <property type="entry name" value="PyrdxlP-dep_Trfase_major"/>
</dbReference>
<dbReference type="PANTHER" id="PTHR43686">
    <property type="entry name" value="SULFURTRANSFERASE-RELATED"/>
    <property type="match status" value="1"/>
</dbReference>
<dbReference type="Proteomes" id="UP000747542">
    <property type="component" value="Unassembled WGS sequence"/>
</dbReference>
<name>A0A8J5N515_HOMAM</name>
<evidence type="ECO:0000256" key="1">
    <source>
        <dbReference type="SAM" id="MobiDB-lite"/>
    </source>
</evidence>
<evidence type="ECO:0000259" key="2">
    <source>
        <dbReference type="Pfam" id="PF00266"/>
    </source>
</evidence>
<sequence length="2019" mass="229791">MAEFVEQRIEETIPEIEEMERIGLLGAKEVKKLIQKRRDFHYRLARRSKNKIDFMNYVDFEQKLIELIRIRRKQIGIREKRQQIENAIGLRVMKQLRYMSRIWPSHLDTWRLRISFAQFIGWKHEIGVAFTEQINYHGNQESVWVAWTKWEVEERHNFDKARTILLSKATLYHPNSVLIKRELFRLELLYVESLKNKMKNDNIAGLEEIVAENREKVLNCAVARAVYQDAVSKLPNPELYVQLYQVADKFDFAHPLRDEIYRDLSIKFPDAACVWKLKAQRLTLGLIVVKHEENINSLKEGVGEDSDGKEGVDVKEEETDSGQESDSENENEEIEGEENNEASLESGDNEKDNKNSEEAEGEDIKVKVLLEEQVIKKEEDIVESKATDVVSNPPTEMGSMKKYKVLCEQSWPTSEMQTVLEEAVTCHPEAAYLQLELVRLIMREETDEARLLKEFGKVLTSMKGDCGLQALLEITIHVTNDTLRTKMFIQAADHEDATMARGMRIQHLKQTGLQKGIKGTRKLYNKLSWKPPFAAKLHAQMVELELSQVEVDAEKVRLVFNNAIQQHGTIHPVHIKQQQLFINIKRINEPSSPDHQSKTVLVENVEQNLEEDDDAAVCKPALVSLFKEELMLSHTANKERRQFFLNINTMEKQLDKVKVKEAPPKKNKGSTDKMIAPRFKKQYQPTDQLRTEEDKNVKIESEDGIQKILKTSTVLKPEFMQQTHLTPYIIGKKKAKNLRRKELEKTKGPGWYDMKAPELTEEVKRDLEVLQMRSVLDPKKHYKNRDMKVLPKYFQLGRVLDNPVEFYSSRVPKKDRKRSLAEEIIHDEEALRYQKRKYNEIIASKQKTYNMARPGAHRKFYDFTKSDVKEKGREEPNTSPQDLIAYVSDNVIGAATVFSTPFGPRRVVYCDYIASGRSVKFIEDYIGSEVLPQYGSTHTTSTVTALQTTLFRHEARDIIRNATQASEHDRVLFVGSGATAAVQKLIHGLKLTGAPVVFVDPYAHHSTLLPWREIGAKVLRIRETRQGDIDSEHLEELLKQHEGESCRLIGCLTAASNVTGVVADDVKLTKLLHKYGALAFWDYATAAPYVDVKMNPLVSGDGRGEAHKDAIYFSMHKFLGGVQTPGILIAKKNLFENSVPEVCGGGSVFFVSRDSHRYLQDVETREEGGTPAIVESIRAGLVMQLKNAISPDYIAARNTHLSRKLSELMKSVAELKVLGNVDSPNRLPILSFVVRHPQSGLLLHHNFICAVLNDVFGIQARGGCACAGPYAQDLLGIDEVLAQRYEKLLVEDNRLDRSHLRRQREHSDVEVLRPGFVRLNLPYSASDEQIEFILSAVQEVCKNGWRLLPQYNFNPETGEWKHHTNLVYRERLWLQNISYAEGVFSYQNKDSCGDALNYMDCLEKASEIMNQAAKASQRRQVPDDTIIFRDEAAELRWFLLPSEAKEILQHNSIPFRPHKSYPHPPFLPLVYPLKDSDLRLRSDFVWQPTSGAQCCIKRTKMSEKTSNSVKKNENDEGITRVLPENGIERECDMKTGDTHSDLLEINRTDVGRNIELANEKCKEGIHSSQRTIFEGLEGIITGKDSDVISSNEESKNMYCKSSLMSVGALERAISQDKETDELTGTDGEVTVPSKDSVNTSKKKTGEVTANDGEVTIPSKDSVITSKKKTGEVTANDGEVTIPSKDSVITSKKKTGEVTANDGEVTIPSKDSVNTSKKKSQIVCEDLKCFIKRDDNRPCECVPVRNKWHPPPKNIFNPTVEALLEFDMVRDGDRVLVCLSGGKDSLSLLHTLRQYQFYAGARGLKFTLGAVTVDPMSASYDPRPLIPYLASLGVPYFFEQQDILKQAAGLENLNSICSFCSRMKRGRIYATARREGYNVLAFGQHLDDLTESFIMSIFHNGRLRTMKAHYSVKEGDLRVVRPFAYVREKDLRRFAEYKKLPVIPENCPACFEAPKERHRVKQMLAQQEVLFPGLYWSLRTALHPVMAINLTGMENAIFGKNGTLESLSKVNGCVQNDEEE</sequence>
<dbReference type="Gene3D" id="3.40.50.620">
    <property type="entry name" value="HUPs"/>
    <property type="match status" value="1"/>
</dbReference>
<evidence type="ECO:0000313" key="6">
    <source>
        <dbReference type="EMBL" id="KAG7173397.1"/>
    </source>
</evidence>
<dbReference type="InterPro" id="IPR011063">
    <property type="entry name" value="TilS/TtcA_N"/>
</dbReference>
<dbReference type="SUPFAM" id="SSF53383">
    <property type="entry name" value="PLP-dependent transferases"/>
    <property type="match status" value="1"/>
</dbReference>
<feature type="region of interest" description="Disordered" evidence="1">
    <location>
        <begin position="299"/>
        <end position="362"/>
    </location>
</feature>
<reference evidence="6" key="1">
    <citation type="journal article" date="2021" name="Sci. Adv.">
        <title>The American lobster genome reveals insights on longevity, neural, and immune adaptations.</title>
        <authorList>
            <person name="Polinski J.M."/>
            <person name="Zimin A.V."/>
            <person name="Clark K.F."/>
            <person name="Kohn A.B."/>
            <person name="Sadowski N."/>
            <person name="Timp W."/>
            <person name="Ptitsyn A."/>
            <person name="Khanna P."/>
            <person name="Romanova D.Y."/>
            <person name="Williams P."/>
            <person name="Greenwood S.J."/>
            <person name="Moroz L.L."/>
            <person name="Walt D.R."/>
            <person name="Bodnar A.G."/>
        </authorList>
    </citation>
    <scope>NUCLEOTIDE SEQUENCE</scope>
    <source>
        <strain evidence="6">GMGI-L3</strain>
    </source>
</reference>
<dbReference type="Pfam" id="PF08698">
    <property type="entry name" value="Fcf2"/>
    <property type="match status" value="1"/>
</dbReference>
<feature type="compositionally biased region" description="Basic and acidic residues" evidence="1">
    <location>
        <begin position="348"/>
        <end position="362"/>
    </location>
</feature>
<dbReference type="PANTHER" id="PTHR43686:SF1">
    <property type="entry name" value="AMINOTRAN_5 DOMAIN-CONTAINING PROTEIN"/>
    <property type="match status" value="1"/>
</dbReference>
<dbReference type="EMBL" id="JAHLQT010009960">
    <property type="protein sequence ID" value="KAG7173397.1"/>
    <property type="molecule type" value="Genomic_DNA"/>
</dbReference>
<dbReference type="Gene3D" id="3.90.1150.10">
    <property type="entry name" value="Aspartate Aminotransferase, domain 1"/>
    <property type="match status" value="1"/>
</dbReference>
<dbReference type="Pfam" id="PF00266">
    <property type="entry name" value="Aminotran_5"/>
    <property type="match status" value="1"/>
</dbReference>
<dbReference type="Gene3D" id="3.40.640.10">
    <property type="entry name" value="Type I PLP-dependent aspartate aminotransferase-like (Major domain)"/>
    <property type="match status" value="1"/>
</dbReference>